<dbReference type="Gene3D" id="3.90.1690.10">
    <property type="entry name" value="phage-related protein like domain"/>
    <property type="match status" value="1"/>
</dbReference>
<dbReference type="InterPro" id="IPR053738">
    <property type="entry name" value="Lambda_capsid_assembly"/>
</dbReference>
<dbReference type="EMBL" id="BARS01030488">
    <property type="protein sequence ID" value="GAG22402.1"/>
    <property type="molecule type" value="Genomic_DNA"/>
</dbReference>
<evidence type="ECO:0000313" key="1">
    <source>
        <dbReference type="EMBL" id="GAG22402.1"/>
    </source>
</evidence>
<organism evidence="1">
    <name type="scientific">marine sediment metagenome</name>
    <dbReference type="NCBI Taxonomy" id="412755"/>
    <lineage>
        <taxon>unclassified sequences</taxon>
        <taxon>metagenomes</taxon>
        <taxon>ecological metagenomes</taxon>
    </lineage>
</organism>
<comment type="caution">
    <text evidence="1">The sequence shown here is derived from an EMBL/GenBank/DDBJ whole genome shotgun (WGS) entry which is preliminary data.</text>
</comment>
<gene>
    <name evidence="1" type="ORF">S01H1_47552</name>
</gene>
<protein>
    <submittedName>
        <fullName evidence="1">Uncharacterized protein</fullName>
    </submittedName>
</protein>
<dbReference type="AlphaFoldDB" id="X0WGT0"/>
<name>X0WGT0_9ZZZZ</name>
<reference evidence="1" key="1">
    <citation type="journal article" date="2014" name="Front. Microbiol.">
        <title>High frequency of phylogenetically diverse reductive dehalogenase-homologous genes in deep subseafloor sedimentary metagenomes.</title>
        <authorList>
            <person name="Kawai M."/>
            <person name="Futagami T."/>
            <person name="Toyoda A."/>
            <person name="Takaki Y."/>
            <person name="Nishi S."/>
            <person name="Hori S."/>
            <person name="Arai W."/>
            <person name="Tsubouchi T."/>
            <person name="Morono Y."/>
            <person name="Uchiyama I."/>
            <person name="Ito T."/>
            <person name="Fujiyama A."/>
            <person name="Inagaki F."/>
            <person name="Takami H."/>
        </authorList>
    </citation>
    <scope>NUCLEOTIDE SEQUENCE</scope>
    <source>
        <strain evidence="1">Expedition CK06-06</strain>
    </source>
</reference>
<proteinExistence type="predicted"/>
<accession>X0WGT0</accession>
<sequence>MPQPTPRDVHVNAPLTNISVAYQQMQDVYIADKVFPRIPVRKQSDKFFTYTKGDWFRTEAAIRPPSTESAGSGYRLDTDTYFADVFALHKDVDVQIRA</sequence>
<feature type="non-terminal residue" evidence="1">
    <location>
        <position position="98"/>
    </location>
</feature>